<dbReference type="Proteomes" id="UP001163223">
    <property type="component" value="Chromosome"/>
</dbReference>
<accession>A0ACD4NRQ8</accession>
<reference evidence="1" key="1">
    <citation type="submission" date="2022-11" db="EMBL/GenBank/DDBJ databases">
        <title>beta-Carotene-producing bacterium, Jeongeuplla avenae sp. nov., alleviates the salt stress of Arabidopsis seedlings.</title>
        <authorList>
            <person name="Jiang L."/>
            <person name="Lee J."/>
        </authorList>
    </citation>
    <scope>NUCLEOTIDE SEQUENCE</scope>
    <source>
        <strain evidence="1">DY_R2A_6</strain>
    </source>
</reference>
<keyword evidence="2" id="KW-1185">Reference proteome</keyword>
<organism evidence="1 2">
    <name type="scientific">Antarcticirhabdus aurantiaca</name>
    <dbReference type="NCBI Taxonomy" id="2606717"/>
    <lineage>
        <taxon>Bacteria</taxon>
        <taxon>Pseudomonadati</taxon>
        <taxon>Pseudomonadota</taxon>
        <taxon>Alphaproteobacteria</taxon>
        <taxon>Hyphomicrobiales</taxon>
        <taxon>Aurantimonadaceae</taxon>
        <taxon>Antarcticirhabdus</taxon>
    </lineage>
</organism>
<protein>
    <submittedName>
        <fullName evidence="1">DUF2249 domain-containing protein</fullName>
    </submittedName>
</protein>
<sequence length="100" mass="11639">MSQSNDHARSLDIRPLTGTERHVAVFRNFDILPPGGHFELVSDREPVDLLRRFETFQGGCFTWECRMRRRDEWLVTIGRRRAPANAVRNGCGERNGRGWQ</sequence>
<gene>
    <name evidence="1" type="ORF">OXU80_04380</name>
</gene>
<name>A0ACD4NRQ8_9HYPH</name>
<evidence type="ECO:0000313" key="1">
    <source>
        <dbReference type="EMBL" id="WAJ29479.1"/>
    </source>
</evidence>
<dbReference type="EMBL" id="CP113520">
    <property type="protein sequence ID" value="WAJ29479.1"/>
    <property type="molecule type" value="Genomic_DNA"/>
</dbReference>
<proteinExistence type="predicted"/>
<evidence type="ECO:0000313" key="2">
    <source>
        <dbReference type="Proteomes" id="UP001163223"/>
    </source>
</evidence>